<reference evidence="1 2" key="1">
    <citation type="submission" date="2021-06" db="EMBL/GenBank/DDBJ databases">
        <title>Caerostris extrusa draft genome.</title>
        <authorList>
            <person name="Kono N."/>
            <person name="Arakawa K."/>
        </authorList>
    </citation>
    <scope>NUCLEOTIDE SEQUENCE [LARGE SCALE GENOMIC DNA]</scope>
</reference>
<evidence type="ECO:0000313" key="1">
    <source>
        <dbReference type="EMBL" id="GIY01195.1"/>
    </source>
</evidence>
<accession>A0AAV4PWT1</accession>
<sequence length="111" mass="12784">MLATPAKILITSYTMKIVQLKPQDCNGELLRYCDFISEGERSVLICFGYMKREEGKRWLGKASSTILSAMFLMDWLESLVWSCHWCGLDVTGVVLLIVPKKCWQEVEGFWL</sequence>
<dbReference type="AlphaFoldDB" id="A0AAV4PWT1"/>
<proteinExistence type="predicted"/>
<protein>
    <submittedName>
        <fullName evidence="1">Uncharacterized protein</fullName>
    </submittedName>
</protein>
<name>A0AAV4PWT1_CAEEX</name>
<organism evidence="1 2">
    <name type="scientific">Caerostris extrusa</name>
    <name type="common">Bark spider</name>
    <name type="synonym">Caerostris bankana</name>
    <dbReference type="NCBI Taxonomy" id="172846"/>
    <lineage>
        <taxon>Eukaryota</taxon>
        <taxon>Metazoa</taxon>
        <taxon>Ecdysozoa</taxon>
        <taxon>Arthropoda</taxon>
        <taxon>Chelicerata</taxon>
        <taxon>Arachnida</taxon>
        <taxon>Araneae</taxon>
        <taxon>Araneomorphae</taxon>
        <taxon>Entelegynae</taxon>
        <taxon>Araneoidea</taxon>
        <taxon>Araneidae</taxon>
        <taxon>Caerostris</taxon>
    </lineage>
</organism>
<keyword evidence="2" id="KW-1185">Reference proteome</keyword>
<evidence type="ECO:0000313" key="2">
    <source>
        <dbReference type="Proteomes" id="UP001054945"/>
    </source>
</evidence>
<gene>
    <name evidence="1" type="ORF">CEXT_602051</name>
</gene>
<dbReference type="Proteomes" id="UP001054945">
    <property type="component" value="Unassembled WGS sequence"/>
</dbReference>
<dbReference type="EMBL" id="BPLR01005276">
    <property type="protein sequence ID" value="GIY01195.1"/>
    <property type="molecule type" value="Genomic_DNA"/>
</dbReference>
<comment type="caution">
    <text evidence="1">The sequence shown here is derived from an EMBL/GenBank/DDBJ whole genome shotgun (WGS) entry which is preliminary data.</text>
</comment>